<dbReference type="KEGG" id="csol:105359079"/>
<feature type="compositionally biased region" description="Polar residues" evidence="4">
    <location>
        <begin position="361"/>
        <end position="372"/>
    </location>
</feature>
<dbReference type="GO" id="GO:0005829">
    <property type="term" value="C:cytosol"/>
    <property type="evidence" value="ECO:0007669"/>
    <property type="project" value="TreeGrafter"/>
</dbReference>
<dbReference type="InterPro" id="IPR003890">
    <property type="entry name" value="MIF4G-like_typ-3"/>
</dbReference>
<comment type="subcellular location">
    <subcellularLocation>
        <location evidence="1">Cytoplasm</location>
    </subcellularLocation>
</comment>
<dbReference type="AlphaFoldDB" id="A0AAJ6YB85"/>
<dbReference type="Pfam" id="PF02854">
    <property type="entry name" value="MIF4G"/>
    <property type="match status" value="1"/>
</dbReference>
<evidence type="ECO:0000313" key="6">
    <source>
        <dbReference type="Proteomes" id="UP000695007"/>
    </source>
</evidence>
<evidence type="ECO:0000259" key="5">
    <source>
        <dbReference type="Pfam" id="PF02854"/>
    </source>
</evidence>
<dbReference type="PANTHER" id="PTHR23254">
    <property type="entry name" value="EIF4G DOMAIN PROTEIN"/>
    <property type="match status" value="1"/>
</dbReference>
<dbReference type="Proteomes" id="UP000695007">
    <property type="component" value="Unplaced"/>
</dbReference>
<evidence type="ECO:0000256" key="1">
    <source>
        <dbReference type="ARBA" id="ARBA00004496"/>
    </source>
</evidence>
<accession>A0AAJ6YB85</accession>
<evidence type="ECO:0000256" key="2">
    <source>
        <dbReference type="ARBA" id="ARBA00022490"/>
    </source>
</evidence>
<dbReference type="RefSeq" id="XP_011493858.1">
    <property type="nucleotide sequence ID" value="XM_011495556.1"/>
</dbReference>
<dbReference type="GO" id="GO:0006446">
    <property type="term" value="P:regulation of translational initiation"/>
    <property type="evidence" value="ECO:0007669"/>
    <property type="project" value="TreeGrafter"/>
</dbReference>
<feature type="domain" description="MIF4G" evidence="5">
    <location>
        <begin position="55"/>
        <end position="229"/>
    </location>
</feature>
<dbReference type="GeneID" id="105359079"/>
<dbReference type="PANTHER" id="PTHR23254:SF18">
    <property type="entry name" value="RE28271P"/>
    <property type="match status" value="1"/>
</dbReference>
<feature type="compositionally biased region" description="Basic and acidic residues" evidence="4">
    <location>
        <begin position="312"/>
        <end position="322"/>
    </location>
</feature>
<dbReference type="GO" id="GO:0003723">
    <property type="term" value="F:RNA binding"/>
    <property type="evidence" value="ECO:0007669"/>
    <property type="project" value="InterPro"/>
</dbReference>
<dbReference type="InterPro" id="IPR051367">
    <property type="entry name" value="mRNA_TranslReg/HistoneTransl"/>
</dbReference>
<feature type="region of interest" description="Disordered" evidence="4">
    <location>
        <begin position="287"/>
        <end position="385"/>
    </location>
</feature>
<sequence>MAVVGRGKGRGFAEVRETSLRRPGQPILSKFNDIINLIDNIVISDAISGSGIDEISERVKEALENNTIEDVFNALYKQALEDRQFCLKLAIVCSDYKLYSIKNNQFRKIILGITQRDYEDREKLKQQNIVHFRNAIVFLGELYNSLIISGPLQFLALPLLNYLQMLLEASEEEDIEITMTQLCINGRKLWMEYQCNMEEFVMQVRSVLIHRNLSARSRGMLLCIMEIANKSYTKLPEKLHEFYSKELGVHLFSHVQRPDANSITNTKLKNNVNFCILDKDAQENKAVSSSAVNNSEGISMKSNKQGKGSDFASDKKSEHSTVNEKYSVPRAIRGTGATDSTKDKSNRRSPRGRKDKLTDEQVWSSKPNTCSRVSEHDDRFDKDYD</sequence>
<dbReference type="InterPro" id="IPR016024">
    <property type="entry name" value="ARM-type_fold"/>
</dbReference>
<keyword evidence="2" id="KW-0963">Cytoplasm</keyword>
<evidence type="ECO:0000313" key="7">
    <source>
        <dbReference type="RefSeq" id="XP_011493858.1"/>
    </source>
</evidence>
<feature type="compositionally biased region" description="Polar residues" evidence="4">
    <location>
        <begin position="296"/>
        <end position="306"/>
    </location>
</feature>
<protein>
    <submittedName>
        <fullName evidence="7">Uncharacterized protein LOC105359079</fullName>
    </submittedName>
</protein>
<evidence type="ECO:0000256" key="3">
    <source>
        <dbReference type="ARBA" id="ARBA00022845"/>
    </source>
</evidence>
<name>A0AAJ6YB85_9HYME</name>
<evidence type="ECO:0000256" key="4">
    <source>
        <dbReference type="SAM" id="MobiDB-lite"/>
    </source>
</evidence>
<dbReference type="GO" id="GO:0008494">
    <property type="term" value="F:translation activator activity"/>
    <property type="evidence" value="ECO:0007669"/>
    <property type="project" value="TreeGrafter"/>
</dbReference>
<keyword evidence="6" id="KW-1185">Reference proteome</keyword>
<gene>
    <name evidence="7" type="primary">LOC105359079</name>
</gene>
<proteinExistence type="predicted"/>
<organism evidence="6 7">
    <name type="scientific">Ceratosolen solmsi marchali</name>
    <dbReference type="NCBI Taxonomy" id="326594"/>
    <lineage>
        <taxon>Eukaryota</taxon>
        <taxon>Metazoa</taxon>
        <taxon>Ecdysozoa</taxon>
        <taxon>Arthropoda</taxon>
        <taxon>Hexapoda</taxon>
        <taxon>Insecta</taxon>
        <taxon>Pterygota</taxon>
        <taxon>Neoptera</taxon>
        <taxon>Endopterygota</taxon>
        <taxon>Hymenoptera</taxon>
        <taxon>Apocrita</taxon>
        <taxon>Proctotrupomorpha</taxon>
        <taxon>Chalcidoidea</taxon>
        <taxon>Agaonidae</taxon>
        <taxon>Agaoninae</taxon>
        <taxon>Ceratosolen</taxon>
    </lineage>
</organism>
<dbReference type="Gene3D" id="1.25.40.180">
    <property type="match status" value="1"/>
</dbReference>
<keyword evidence="3" id="KW-0810">Translation regulation</keyword>
<reference evidence="7" key="1">
    <citation type="submission" date="2025-08" db="UniProtKB">
        <authorList>
            <consortium name="RefSeq"/>
        </authorList>
    </citation>
    <scope>IDENTIFICATION</scope>
</reference>
<feature type="compositionally biased region" description="Basic and acidic residues" evidence="4">
    <location>
        <begin position="373"/>
        <end position="385"/>
    </location>
</feature>
<dbReference type="SUPFAM" id="SSF48371">
    <property type="entry name" value="ARM repeat"/>
    <property type="match status" value="1"/>
</dbReference>